<sequence length="69" mass="7340">MKKVMTIEGMRCPHCSANVEKALCGVSGVSGVVVDLASKTATMEAGEEVVDETLRKAIDDIGFQVVDIR</sequence>
<dbReference type="AlphaFoldDB" id="A0A921AWE5"/>
<dbReference type="InterPro" id="IPR006121">
    <property type="entry name" value="HMA_dom"/>
</dbReference>
<dbReference type="EMBL" id="DYZA01000094">
    <property type="protein sequence ID" value="HJD97003.1"/>
    <property type="molecule type" value="Genomic_DNA"/>
</dbReference>
<evidence type="ECO:0000259" key="2">
    <source>
        <dbReference type="PROSITE" id="PS50846"/>
    </source>
</evidence>
<proteinExistence type="predicted"/>
<comment type="caution">
    <text evidence="3">The sequence shown here is derived from an EMBL/GenBank/DDBJ whole genome shotgun (WGS) entry which is preliminary data.</text>
</comment>
<dbReference type="PRINTS" id="PR00944">
    <property type="entry name" value="CUEXPORT"/>
</dbReference>
<feature type="domain" description="HMA" evidence="2">
    <location>
        <begin position="1"/>
        <end position="66"/>
    </location>
</feature>
<dbReference type="RefSeq" id="WP_304121734.1">
    <property type="nucleotide sequence ID" value="NZ_DYZA01000094.1"/>
</dbReference>
<evidence type="ECO:0000256" key="1">
    <source>
        <dbReference type="ARBA" id="ARBA00022723"/>
    </source>
</evidence>
<accession>A0A921AWE5</accession>
<evidence type="ECO:0000313" key="4">
    <source>
        <dbReference type="Proteomes" id="UP000698963"/>
    </source>
</evidence>
<dbReference type="SUPFAM" id="SSF55008">
    <property type="entry name" value="HMA, heavy metal-associated domain"/>
    <property type="match status" value="1"/>
</dbReference>
<dbReference type="GO" id="GO:0006825">
    <property type="term" value="P:copper ion transport"/>
    <property type="evidence" value="ECO:0007669"/>
    <property type="project" value="InterPro"/>
</dbReference>
<gene>
    <name evidence="3" type="ORF">K8W16_05095</name>
</gene>
<evidence type="ECO:0000313" key="3">
    <source>
        <dbReference type="EMBL" id="HJD97003.1"/>
    </source>
</evidence>
<dbReference type="InterPro" id="IPR017969">
    <property type="entry name" value="Heavy-metal-associated_CS"/>
</dbReference>
<dbReference type="FunFam" id="3.30.70.100:FF:000001">
    <property type="entry name" value="ATPase copper transporting beta"/>
    <property type="match status" value="1"/>
</dbReference>
<dbReference type="PROSITE" id="PS50846">
    <property type="entry name" value="HMA_2"/>
    <property type="match status" value="1"/>
</dbReference>
<keyword evidence="1" id="KW-0479">Metal-binding</keyword>
<dbReference type="Proteomes" id="UP000698963">
    <property type="component" value="Unassembled WGS sequence"/>
</dbReference>
<reference evidence="3" key="2">
    <citation type="submission" date="2021-09" db="EMBL/GenBank/DDBJ databases">
        <authorList>
            <person name="Gilroy R."/>
        </authorList>
    </citation>
    <scope>NUCLEOTIDE SEQUENCE</scope>
    <source>
        <strain evidence="3">ChiGjej2B2-19336</strain>
    </source>
</reference>
<protein>
    <submittedName>
        <fullName evidence="3">Heavy-metal-associated domain-containing protein</fullName>
    </submittedName>
</protein>
<name>A0A921AWE5_9BACT</name>
<organism evidence="3 4">
    <name type="scientific">Mailhella massiliensis</name>
    <dbReference type="NCBI Taxonomy" id="1903261"/>
    <lineage>
        <taxon>Bacteria</taxon>
        <taxon>Pseudomonadati</taxon>
        <taxon>Thermodesulfobacteriota</taxon>
        <taxon>Desulfovibrionia</taxon>
        <taxon>Desulfovibrionales</taxon>
        <taxon>Desulfovibrionaceae</taxon>
        <taxon>Mailhella</taxon>
    </lineage>
</organism>
<dbReference type="CDD" id="cd00371">
    <property type="entry name" value="HMA"/>
    <property type="match status" value="1"/>
</dbReference>
<dbReference type="GO" id="GO:0005507">
    <property type="term" value="F:copper ion binding"/>
    <property type="evidence" value="ECO:0007669"/>
    <property type="project" value="InterPro"/>
</dbReference>
<dbReference type="PROSITE" id="PS01047">
    <property type="entry name" value="HMA_1"/>
    <property type="match status" value="1"/>
</dbReference>
<dbReference type="InterPro" id="IPR000428">
    <property type="entry name" value="Cu-bd"/>
</dbReference>
<dbReference type="Gene3D" id="3.30.70.100">
    <property type="match status" value="1"/>
</dbReference>
<reference evidence="3" key="1">
    <citation type="journal article" date="2021" name="PeerJ">
        <title>Extensive microbial diversity within the chicken gut microbiome revealed by metagenomics and culture.</title>
        <authorList>
            <person name="Gilroy R."/>
            <person name="Ravi A."/>
            <person name="Getino M."/>
            <person name="Pursley I."/>
            <person name="Horton D.L."/>
            <person name="Alikhan N.F."/>
            <person name="Baker D."/>
            <person name="Gharbi K."/>
            <person name="Hall N."/>
            <person name="Watson M."/>
            <person name="Adriaenssens E.M."/>
            <person name="Foster-Nyarko E."/>
            <person name="Jarju S."/>
            <person name="Secka A."/>
            <person name="Antonio M."/>
            <person name="Oren A."/>
            <person name="Chaudhuri R.R."/>
            <person name="La Ragione R."/>
            <person name="Hildebrand F."/>
            <person name="Pallen M.J."/>
        </authorList>
    </citation>
    <scope>NUCLEOTIDE SEQUENCE</scope>
    <source>
        <strain evidence="3">ChiGjej2B2-19336</strain>
    </source>
</reference>
<dbReference type="Pfam" id="PF00403">
    <property type="entry name" value="HMA"/>
    <property type="match status" value="1"/>
</dbReference>
<dbReference type="InterPro" id="IPR036163">
    <property type="entry name" value="HMA_dom_sf"/>
</dbReference>